<gene>
    <name evidence="1" type="ORF">RFULGI_LOCUS654</name>
</gene>
<organism evidence="1 2">
    <name type="scientific">Racocetra fulgida</name>
    <dbReference type="NCBI Taxonomy" id="60492"/>
    <lineage>
        <taxon>Eukaryota</taxon>
        <taxon>Fungi</taxon>
        <taxon>Fungi incertae sedis</taxon>
        <taxon>Mucoromycota</taxon>
        <taxon>Glomeromycotina</taxon>
        <taxon>Glomeromycetes</taxon>
        <taxon>Diversisporales</taxon>
        <taxon>Gigasporaceae</taxon>
        <taxon>Racocetra</taxon>
    </lineage>
</organism>
<evidence type="ECO:0000313" key="1">
    <source>
        <dbReference type="EMBL" id="CAG8460328.1"/>
    </source>
</evidence>
<accession>A0A9N8VS19</accession>
<reference evidence="1" key="1">
    <citation type="submission" date="2021-06" db="EMBL/GenBank/DDBJ databases">
        <authorList>
            <person name="Kallberg Y."/>
            <person name="Tangrot J."/>
            <person name="Rosling A."/>
        </authorList>
    </citation>
    <scope>NUCLEOTIDE SEQUENCE</scope>
    <source>
        <strain evidence="1">IN212</strain>
    </source>
</reference>
<evidence type="ECO:0000313" key="2">
    <source>
        <dbReference type="Proteomes" id="UP000789396"/>
    </source>
</evidence>
<sequence>MCIVGCCSKNGNKDGKDNCKAPVLEKRLKKACEVRINKKSKQVCKSYKPFEYDIKYIEHLLPNNNLIIFFAVTLETFYIKQCKNILQKTILFFNLEVVDFLRRQNISETSLPQQCQAYLKCLMKPKN</sequence>
<protein>
    <submittedName>
        <fullName evidence="1">693_t:CDS:1</fullName>
    </submittedName>
</protein>
<keyword evidence="2" id="KW-1185">Reference proteome</keyword>
<comment type="caution">
    <text evidence="1">The sequence shown here is derived from an EMBL/GenBank/DDBJ whole genome shotgun (WGS) entry which is preliminary data.</text>
</comment>
<name>A0A9N8VS19_9GLOM</name>
<dbReference type="Proteomes" id="UP000789396">
    <property type="component" value="Unassembled WGS sequence"/>
</dbReference>
<proteinExistence type="predicted"/>
<dbReference type="AlphaFoldDB" id="A0A9N8VS19"/>
<dbReference type="EMBL" id="CAJVPZ010000299">
    <property type="protein sequence ID" value="CAG8460328.1"/>
    <property type="molecule type" value="Genomic_DNA"/>
</dbReference>